<accession>A0A875RZA9</accession>
<reference evidence="2" key="1">
    <citation type="submission" date="2020-10" db="EMBL/GenBank/DDBJ databases">
        <authorList>
            <person name="Roach M.J.R."/>
        </authorList>
    </citation>
    <scope>NUCLEOTIDE SEQUENCE</scope>
    <source>
        <strain evidence="2">CBS 1945</strain>
    </source>
</reference>
<keyword evidence="3" id="KW-1185">Reference proteome</keyword>
<feature type="compositionally biased region" description="Low complexity" evidence="1">
    <location>
        <begin position="366"/>
        <end position="377"/>
    </location>
</feature>
<evidence type="ECO:0000313" key="3">
    <source>
        <dbReference type="Proteomes" id="UP000662931"/>
    </source>
</evidence>
<dbReference type="EMBL" id="CP064812">
    <property type="protein sequence ID" value="QPG72999.1"/>
    <property type="molecule type" value="Genomic_DNA"/>
</dbReference>
<feature type="region of interest" description="Disordered" evidence="1">
    <location>
        <begin position="358"/>
        <end position="377"/>
    </location>
</feature>
<proteinExistence type="predicted"/>
<evidence type="ECO:0000256" key="1">
    <source>
        <dbReference type="SAM" id="MobiDB-lite"/>
    </source>
</evidence>
<dbReference type="KEGG" id="bnn:FOA43_000303"/>
<dbReference type="Pfam" id="PF17235">
    <property type="entry name" value="STD1"/>
    <property type="match status" value="1"/>
</dbReference>
<evidence type="ECO:0000313" key="2">
    <source>
        <dbReference type="EMBL" id="QPG72999.1"/>
    </source>
</evidence>
<name>A0A875RZA9_EENNA</name>
<sequence>MDFIWFIFSIPSVIDTFLTSRHAANSIDGPSDIDKINESKLAEEAIQRSSGYRAVNIPSYFTGELEDSIDLQIKSLLYDYRRLKINALSPFLKQDPTSGGYDFDYVHSSYTKPSDTKEDDFIHNKRLDTIYNLTRFKEELLNNPYRVLIDYIKNRFRSLLILSDSPDQMHQLPELNTAQHFEFLVLRPNDSEEKYVDVLVNKSGIYNEHGVNKKLRMQILMKVMNRQRDLCGPNTFNKDDRASIIKCYLENLGLHIQVERIYRATLKSKRKEACEALIKLSGDKSFETSTNLKRRRSQMVTQDITTGNCLHINEEKPVVVSTNLFDETTPHTNNGRPVTLGCSAEKFENIYISETTSDTHLRASDSESQASSSASSCSTSKFFSTEEKLLFYEQSKMAVRIRIERERLYLI</sequence>
<gene>
    <name evidence="2" type="ORF">FOA43_000303</name>
</gene>
<protein>
    <submittedName>
        <fullName evidence="2">Uncharacterized protein</fullName>
    </submittedName>
</protein>
<dbReference type="RefSeq" id="XP_038776564.1">
    <property type="nucleotide sequence ID" value="XM_038920636.1"/>
</dbReference>
<dbReference type="Proteomes" id="UP000662931">
    <property type="component" value="Chromosome 1"/>
</dbReference>
<dbReference type="OrthoDB" id="4088889at2759"/>
<organism evidence="2 3">
    <name type="scientific">Eeniella nana</name>
    <name type="common">Yeast</name>
    <name type="synonym">Brettanomyces nanus</name>
    <dbReference type="NCBI Taxonomy" id="13502"/>
    <lineage>
        <taxon>Eukaryota</taxon>
        <taxon>Fungi</taxon>
        <taxon>Dikarya</taxon>
        <taxon>Ascomycota</taxon>
        <taxon>Saccharomycotina</taxon>
        <taxon>Pichiomycetes</taxon>
        <taxon>Pichiales</taxon>
        <taxon>Pichiaceae</taxon>
        <taxon>Brettanomyces</taxon>
    </lineage>
</organism>
<dbReference type="InterPro" id="IPR035189">
    <property type="entry name" value="Std1/Mth1"/>
</dbReference>
<dbReference type="GeneID" id="62193704"/>
<dbReference type="AlphaFoldDB" id="A0A875RZA9"/>